<protein>
    <submittedName>
        <fullName evidence="1">Uncharacterized protein</fullName>
    </submittedName>
</protein>
<sequence length="385" mass="41475">MVICRTLGVKISAVLVILVLMAVLPVSGACTPDEWLRTFSGTDTVINSVWQNVDGSYIAGGSDEYGRAVFGLDSSGQTLWTSHVPGGDENGSVRFVEASPLGGYILFCDGEDLIKMNESGGTEWTYHQPLGVINSVEVTPEGGVLLSGSWLNSFLYKVGSDGIEEWNKTMGSVANGMIDLESVQNDRGGGFVASGAISSFISSGDDRGLVMKFNDTGGRVWANQYFGPLSGSFYSIAPRHDSGYIAALLEIKENPVFLRNDEYGYTEMAYIPRIAFLDDSGAAVGVRSAASEFSFIYYITGSATDGYYMSGLTPFGLFKQNGYRIVKMDSSGEFVWEKTFYDAKLTSVHPTSDGGLVISGIAEKDCLYGRDGESFILKMPEPATL</sequence>
<dbReference type="SUPFAM" id="SSF63829">
    <property type="entry name" value="Calcium-dependent phosphotriesterase"/>
    <property type="match status" value="1"/>
</dbReference>
<evidence type="ECO:0000313" key="2">
    <source>
        <dbReference type="Proteomes" id="UP000005741"/>
    </source>
</evidence>
<dbReference type="InParanoid" id="H1Z1T5"/>
<organism evidence="1 2">
    <name type="scientific">Methanoplanus limicola DSM 2279</name>
    <dbReference type="NCBI Taxonomy" id="937775"/>
    <lineage>
        <taxon>Archaea</taxon>
        <taxon>Methanobacteriati</taxon>
        <taxon>Methanobacteriota</taxon>
        <taxon>Stenosarchaea group</taxon>
        <taxon>Methanomicrobia</taxon>
        <taxon>Methanomicrobiales</taxon>
        <taxon>Methanomicrobiaceae</taxon>
        <taxon>Methanoplanus</taxon>
    </lineage>
</organism>
<dbReference type="PANTHER" id="PTHR42754:SF1">
    <property type="entry name" value="LIPOPROTEIN"/>
    <property type="match status" value="1"/>
</dbReference>
<dbReference type="AlphaFoldDB" id="H1Z1T5"/>
<dbReference type="PANTHER" id="PTHR42754">
    <property type="entry name" value="ENDOGLUCANASE"/>
    <property type="match status" value="1"/>
</dbReference>
<keyword evidence="2" id="KW-1185">Reference proteome</keyword>
<dbReference type="EMBL" id="CM001436">
    <property type="protein sequence ID" value="EHQ35402.1"/>
    <property type="molecule type" value="Genomic_DNA"/>
</dbReference>
<dbReference type="STRING" id="937775.Metlim_1293"/>
<proteinExistence type="predicted"/>
<accession>H1Z1T5</accession>
<gene>
    <name evidence="1" type="ORF">Metlim_1293</name>
</gene>
<dbReference type="Proteomes" id="UP000005741">
    <property type="component" value="Chromosome"/>
</dbReference>
<name>H1Z1T5_9EURY</name>
<evidence type="ECO:0000313" key="1">
    <source>
        <dbReference type="EMBL" id="EHQ35402.1"/>
    </source>
</evidence>
<dbReference type="HOGENOM" id="CLU_682596_0_0_2"/>
<dbReference type="InterPro" id="IPR015943">
    <property type="entry name" value="WD40/YVTN_repeat-like_dom_sf"/>
</dbReference>
<reference evidence="1 2" key="1">
    <citation type="submission" date="2011-10" db="EMBL/GenBank/DDBJ databases">
        <title>The Improved High-Quality Draft genome of Methanoplanus limicola DSM 2279.</title>
        <authorList>
            <consortium name="US DOE Joint Genome Institute (JGI-PGF)"/>
            <person name="Lucas S."/>
            <person name="Copeland A."/>
            <person name="Lapidus A."/>
            <person name="Glavina del Rio T."/>
            <person name="Dalin E."/>
            <person name="Tice H."/>
            <person name="Bruce D."/>
            <person name="Goodwin L."/>
            <person name="Pitluck S."/>
            <person name="Peters L."/>
            <person name="Mikhailova N."/>
            <person name="Lu M."/>
            <person name="Kyrpides N."/>
            <person name="Mavromatis K."/>
            <person name="Ivanova N."/>
            <person name="Markowitz V."/>
            <person name="Cheng J.-F."/>
            <person name="Hugenholtz P."/>
            <person name="Woyke T."/>
            <person name="Wu D."/>
            <person name="Wirth R."/>
            <person name="Brambilla E.-M."/>
            <person name="Klenk H.-P."/>
            <person name="Eisen J.A."/>
        </authorList>
    </citation>
    <scope>NUCLEOTIDE SEQUENCE [LARGE SCALE GENOMIC DNA]</scope>
    <source>
        <strain evidence="1 2">DSM 2279</strain>
    </source>
</reference>
<dbReference type="Gene3D" id="2.130.10.10">
    <property type="entry name" value="YVTN repeat-like/Quinoprotein amine dehydrogenase"/>
    <property type="match status" value="1"/>
</dbReference>
<dbReference type="PROSITE" id="PS51257">
    <property type="entry name" value="PROKAR_LIPOPROTEIN"/>
    <property type="match status" value="1"/>
</dbReference>